<accession>A0A8J4QUK1</accession>
<feature type="binding site" evidence="4">
    <location>
        <position position="322"/>
    </location>
    <ligand>
        <name>ATP</name>
        <dbReference type="ChEBI" id="CHEBI:30616"/>
    </ligand>
</feature>
<comment type="caution">
    <text evidence="7">The sequence shown here is derived from an EMBL/GenBank/DDBJ whole genome shotgun (WGS) entry which is preliminary data.</text>
</comment>
<dbReference type="InterPro" id="IPR043891">
    <property type="entry name" value="SPARK"/>
</dbReference>
<keyword evidence="1" id="KW-0418">Kinase</keyword>
<dbReference type="AlphaFoldDB" id="A0A8J4QUK1"/>
<dbReference type="EMBL" id="JRKL02003170">
    <property type="protein sequence ID" value="KAF3956180.1"/>
    <property type="molecule type" value="Genomic_DNA"/>
</dbReference>
<evidence type="ECO:0000313" key="8">
    <source>
        <dbReference type="Proteomes" id="UP000737018"/>
    </source>
</evidence>
<dbReference type="PROSITE" id="PS50011">
    <property type="entry name" value="PROTEIN_KINASE_DOM"/>
    <property type="match status" value="1"/>
</dbReference>
<dbReference type="PANTHER" id="PTHR47989">
    <property type="entry name" value="OS01G0750732 PROTEIN"/>
    <property type="match status" value="1"/>
</dbReference>
<keyword evidence="5" id="KW-0472">Membrane</keyword>
<dbReference type="Pfam" id="PF07714">
    <property type="entry name" value="PK_Tyr_Ser-Thr"/>
    <property type="match status" value="1"/>
</dbReference>
<dbReference type="SUPFAM" id="SSF56112">
    <property type="entry name" value="Protein kinase-like (PK-like)"/>
    <property type="match status" value="2"/>
</dbReference>
<keyword evidence="2 4" id="KW-0547">Nucleotide-binding</keyword>
<dbReference type="FunFam" id="3.30.200.20:FF:000390">
    <property type="entry name" value="probable LRR receptor-like serine/threonine-protein kinase RKF3"/>
    <property type="match status" value="1"/>
</dbReference>
<dbReference type="Gene3D" id="1.10.510.10">
    <property type="entry name" value="Transferase(Phosphotransferase) domain 1"/>
    <property type="match status" value="2"/>
</dbReference>
<dbReference type="GO" id="GO:0005524">
    <property type="term" value="F:ATP binding"/>
    <property type="evidence" value="ECO:0007669"/>
    <property type="project" value="UniProtKB-UniRule"/>
</dbReference>
<dbReference type="GO" id="GO:0004674">
    <property type="term" value="F:protein serine/threonine kinase activity"/>
    <property type="evidence" value="ECO:0007669"/>
    <property type="project" value="UniProtKB-KW"/>
</dbReference>
<feature type="domain" description="Protein kinase" evidence="6">
    <location>
        <begin position="294"/>
        <end position="517"/>
    </location>
</feature>
<evidence type="ECO:0000256" key="5">
    <source>
        <dbReference type="SAM" id="Phobius"/>
    </source>
</evidence>
<dbReference type="InterPro" id="IPR001245">
    <property type="entry name" value="Ser-Thr/Tyr_kinase_cat_dom"/>
</dbReference>
<dbReference type="PANTHER" id="PTHR47989:SF62">
    <property type="entry name" value="OS05G0423500 PROTEIN"/>
    <property type="match status" value="1"/>
</dbReference>
<dbReference type="InterPro" id="IPR017441">
    <property type="entry name" value="Protein_kinase_ATP_BS"/>
</dbReference>
<dbReference type="Gene3D" id="3.30.200.20">
    <property type="entry name" value="Phosphorylase Kinase, domain 1"/>
    <property type="match status" value="1"/>
</dbReference>
<dbReference type="Proteomes" id="UP000737018">
    <property type="component" value="Unassembled WGS sequence"/>
</dbReference>
<keyword evidence="5" id="KW-1133">Transmembrane helix</keyword>
<dbReference type="PROSITE" id="PS00107">
    <property type="entry name" value="PROTEIN_KINASE_ATP"/>
    <property type="match status" value="1"/>
</dbReference>
<dbReference type="InterPro" id="IPR000719">
    <property type="entry name" value="Prot_kinase_dom"/>
</dbReference>
<protein>
    <recommendedName>
        <fullName evidence="6">Protein kinase domain-containing protein</fullName>
    </recommendedName>
</protein>
<dbReference type="OrthoDB" id="780646at2759"/>
<keyword evidence="1" id="KW-0723">Serine/threonine-protein kinase</keyword>
<name>A0A8J4QUK1_9ROSI</name>
<keyword evidence="3 4" id="KW-0067">ATP-binding</keyword>
<evidence type="ECO:0000256" key="1">
    <source>
        <dbReference type="ARBA" id="ARBA00022527"/>
    </source>
</evidence>
<evidence type="ECO:0000259" key="6">
    <source>
        <dbReference type="PROSITE" id="PS50011"/>
    </source>
</evidence>
<evidence type="ECO:0000256" key="2">
    <source>
        <dbReference type="ARBA" id="ARBA00022741"/>
    </source>
</evidence>
<dbReference type="InterPro" id="IPR011009">
    <property type="entry name" value="Kinase-like_dom_sf"/>
</dbReference>
<evidence type="ECO:0000256" key="4">
    <source>
        <dbReference type="PROSITE-ProRule" id="PRU10141"/>
    </source>
</evidence>
<gene>
    <name evidence="7" type="ORF">CMV_018672</name>
</gene>
<feature type="transmembrane region" description="Helical" evidence="5">
    <location>
        <begin position="222"/>
        <end position="246"/>
    </location>
</feature>
<evidence type="ECO:0000313" key="7">
    <source>
        <dbReference type="EMBL" id="KAF3956180.1"/>
    </source>
</evidence>
<keyword evidence="1" id="KW-0808">Transferase</keyword>
<keyword evidence="5" id="KW-0812">Transmembrane</keyword>
<keyword evidence="8" id="KW-1185">Reference proteome</keyword>
<organism evidence="7 8">
    <name type="scientific">Castanea mollissima</name>
    <name type="common">Chinese chestnut</name>
    <dbReference type="NCBI Taxonomy" id="60419"/>
    <lineage>
        <taxon>Eukaryota</taxon>
        <taxon>Viridiplantae</taxon>
        <taxon>Streptophyta</taxon>
        <taxon>Embryophyta</taxon>
        <taxon>Tracheophyta</taxon>
        <taxon>Spermatophyta</taxon>
        <taxon>Magnoliopsida</taxon>
        <taxon>eudicotyledons</taxon>
        <taxon>Gunneridae</taxon>
        <taxon>Pentapetalae</taxon>
        <taxon>rosids</taxon>
        <taxon>fabids</taxon>
        <taxon>Fagales</taxon>
        <taxon>Fagaceae</taxon>
        <taxon>Castanea</taxon>
    </lineage>
</organism>
<dbReference type="Pfam" id="PF19160">
    <property type="entry name" value="SPARK"/>
    <property type="match status" value="1"/>
</dbReference>
<sequence length="517" mass="57428">MFEPKLADFGLAKFTPEGFSHMSTQVAGIPGYVAPEKLVIKSVHRPAFRDIPTQCHYFLEGIRLVRSEYLQTNGYFLPPPTASKACWESYQSLIGKFFVGFDIQTSCSYHPEWISKGCKNFTSKAEFKSLISESKLRAVKLYCNQSLENTSACELCTKTLLGLGDSYLHGPERANVSDCTEYPFMYAAAVVNKFGPTDATTAKCLFSLDFSSRASNMKLHTIVLSGAIMGFLGGIFGACSTVWFLWIRRMKSIREKTNSAKDETGLILGLGSISGSTNLFKFKYEDIKKATMNFSRENLIGKGGYGNVYKGILPDGSHVAFKRSKNCSAAGDATFSYEVEVIASVRHVNLVSLRGYCTATVPLEGHQRIIVCDFMPNGSLYDHLFGSEIKKLSWPIRQKIANGTAQYALYGKLTEGIDVYSFGVVLLELLSGKKALETNEGKAYLLTDWAWSLVQRGRALDVIEEGMPELGSCQMMEQYVLIAVLWAHPVLHARPTMEQAVKILETDSANWSVFRLF</sequence>
<proteinExistence type="predicted"/>
<evidence type="ECO:0000256" key="3">
    <source>
        <dbReference type="ARBA" id="ARBA00022840"/>
    </source>
</evidence>
<reference evidence="7" key="1">
    <citation type="submission" date="2020-03" db="EMBL/GenBank/DDBJ databases">
        <title>Castanea mollissima Vanexum genome sequencing.</title>
        <authorList>
            <person name="Staton M."/>
        </authorList>
    </citation>
    <scope>NUCLEOTIDE SEQUENCE</scope>
    <source>
        <tissue evidence="7">Leaf</tissue>
    </source>
</reference>